<sequence>MGEITIRLEDATLVKAIEEMASIHGRPVETEIEGVLKRAVEDHQRRREIVSRIDEIAATTPKGVAQTDSVEIIRQMREERDRALGG</sequence>
<comment type="caution">
    <text evidence="1">The sequence shown here is derived from an EMBL/GenBank/DDBJ whole genome shotgun (WGS) entry which is preliminary data.</text>
</comment>
<evidence type="ECO:0000313" key="2">
    <source>
        <dbReference type="Proteomes" id="UP001556692"/>
    </source>
</evidence>
<evidence type="ECO:0008006" key="3">
    <source>
        <dbReference type="Google" id="ProtNLM"/>
    </source>
</evidence>
<accession>A0ABV3SGZ8</accession>
<dbReference type="RefSeq" id="WP_367953902.1">
    <property type="nucleotide sequence ID" value="NZ_JBDPGJ010000002.1"/>
</dbReference>
<organism evidence="1 2">
    <name type="scientific">Aquibium pacificus</name>
    <dbReference type="NCBI Taxonomy" id="3153579"/>
    <lineage>
        <taxon>Bacteria</taxon>
        <taxon>Pseudomonadati</taxon>
        <taxon>Pseudomonadota</taxon>
        <taxon>Alphaproteobacteria</taxon>
        <taxon>Hyphomicrobiales</taxon>
        <taxon>Phyllobacteriaceae</taxon>
        <taxon>Aquibium</taxon>
    </lineage>
</organism>
<name>A0ABV3SGZ8_9HYPH</name>
<dbReference type="SUPFAM" id="SSF47598">
    <property type="entry name" value="Ribbon-helix-helix"/>
    <property type="match status" value="1"/>
</dbReference>
<keyword evidence="2" id="KW-1185">Reference proteome</keyword>
<reference evidence="1 2" key="1">
    <citation type="submission" date="2024-05" db="EMBL/GenBank/DDBJ databases">
        <authorList>
            <person name="Jiang F."/>
        </authorList>
    </citation>
    <scope>NUCLEOTIDE SEQUENCE [LARGE SCALE GENOMIC DNA]</scope>
    <source>
        <strain evidence="1 2">LZ166</strain>
    </source>
</reference>
<evidence type="ECO:0000313" key="1">
    <source>
        <dbReference type="EMBL" id="MEX0406034.1"/>
    </source>
</evidence>
<gene>
    <name evidence="1" type="ORF">ABGN05_10200</name>
</gene>
<proteinExistence type="predicted"/>
<dbReference type="Proteomes" id="UP001556692">
    <property type="component" value="Unassembled WGS sequence"/>
</dbReference>
<protein>
    <recommendedName>
        <fullName evidence="3">Arc family DNA-binding protein</fullName>
    </recommendedName>
</protein>
<dbReference type="InterPro" id="IPR010985">
    <property type="entry name" value="Ribbon_hlx_hlx"/>
</dbReference>
<dbReference type="EMBL" id="JBDPGJ010000002">
    <property type="protein sequence ID" value="MEX0406034.1"/>
    <property type="molecule type" value="Genomic_DNA"/>
</dbReference>